<dbReference type="EMBL" id="CP037954">
    <property type="protein sequence ID" value="QBO57483.1"/>
    <property type="molecule type" value="Genomic_DNA"/>
</dbReference>
<evidence type="ECO:0000313" key="3">
    <source>
        <dbReference type="Proteomes" id="UP000294419"/>
    </source>
</evidence>
<dbReference type="Pfam" id="PF00535">
    <property type="entry name" value="Glycos_transf_2"/>
    <property type="match status" value="1"/>
</dbReference>
<keyword evidence="3" id="KW-1185">Reference proteome</keyword>
<feature type="domain" description="Glycosyltransferase 2-like" evidence="1">
    <location>
        <begin position="7"/>
        <end position="133"/>
    </location>
</feature>
<sequence length="331" mass="38721">MNPLVTISIPLYNCADFLEGCLDSVLAQTYSDIEVTLINDNTPDNSVQIAEGFIAEHQLETWKIIHLERNSGLSVVRNKGIDTAKGKYLFFLDSDDTISPDCIMKLVEVGERTGAEMVVSQIECKQFKTGHHHFCMGRLNHLETIVGNEKVFEAFAEGKILSSAVNKLFIVRYLQKEKIYFVPGLFAQDELWTFQLTLKLNSVAFQKDTTYTYYLHDKSVIHNRDKRNFDNWFTIGRYIDDEYKKETNRARKNLILKYLIHYKSLTLQMNWKAQKNKELWKESYKNYKMLSSLSLRDYLSADYPSSSKKLNLFNQLPTELGFMVFKWRYER</sequence>
<gene>
    <name evidence="2" type="primary">epsJ_1</name>
    <name evidence="2" type="ORF">NBC122_00647</name>
</gene>
<accession>A0A4P6ZD95</accession>
<dbReference type="InterPro" id="IPR029044">
    <property type="entry name" value="Nucleotide-diphossugar_trans"/>
</dbReference>
<keyword evidence="2" id="KW-0328">Glycosyltransferase</keyword>
<evidence type="ECO:0000313" key="2">
    <source>
        <dbReference type="EMBL" id="QBO57483.1"/>
    </source>
</evidence>
<name>A0A4P6ZD95_9FLAO</name>
<dbReference type="AlphaFoldDB" id="A0A4P6ZD95"/>
<organism evidence="2 3">
    <name type="scientific">Chryseobacterium salivictor</name>
    <dbReference type="NCBI Taxonomy" id="2547600"/>
    <lineage>
        <taxon>Bacteria</taxon>
        <taxon>Pseudomonadati</taxon>
        <taxon>Bacteroidota</taxon>
        <taxon>Flavobacteriia</taxon>
        <taxon>Flavobacteriales</taxon>
        <taxon>Weeksellaceae</taxon>
        <taxon>Chryseobacterium group</taxon>
        <taxon>Chryseobacterium</taxon>
    </lineage>
</organism>
<dbReference type="InterPro" id="IPR001173">
    <property type="entry name" value="Glyco_trans_2-like"/>
</dbReference>
<dbReference type="GO" id="GO:0016758">
    <property type="term" value="F:hexosyltransferase activity"/>
    <property type="evidence" value="ECO:0007669"/>
    <property type="project" value="UniProtKB-ARBA"/>
</dbReference>
<evidence type="ECO:0000259" key="1">
    <source>
        <dbReference type="Pfam" id="PF00535"/>
    </source>
</evidence>
<dbReference type="PANTHER" id="PTHR22916">
    <property type="entry name" value="GLYCOSYLTRANSFERASE"/>
    <property type="match status" value="1"/>
</dbReference>
<dbReference type="PANTHER" id="PTHR22916:SF3">
    <property type="entry name" value="UDP-GLCNAC:BETAGAL BETA-1,3-N-ACETYLGLUCOSAMINYLTRANSFERASE-LIKE PROTEIN 1"/>
    <property type="match status" value="1"/>
</dbReference>
<proteinExistence type="predicted"/>
<dbReference type="KEGG" id="csal:NBC122_00647"/>
<reference evidence="2 3" key="1">
    <citation type="submission" date="2019-03" db="EMBL/GenBank/DDBJ databases">
        <authorList>
            <person name="Kim H."/>
            <person name="Yu S.-M."/>
        </authorList>
    </citation>
    <scope>NUCLEOTIDE SEQUENCE [LARGE SCALE GENOMIC DNA]</scope>
    <source>
        <strain evidence="2 3">NBC122</strain>
    </source>
</reference>
<dbReference type="RefSeq" id="WP_133438983.1">
    <property type="nucleotide sequence ID" value="NZ_CP037954.1"/>
</dbReference>
<protein>
    <submittedName>
        <fullName evidence="2">Putative glycosyltransferase EpsJ</fullName>
        <ecNumber evidence="2">2.4.-.-</ecNumber>
    </submittedName>
</protein>
<dbReference type="OrthoDB" id="396512at2"/>
<dbReference type="SUPFAM" id="SSF53448">
    <property type="entry name" value="Nucleotide-diphospho-sugar transferases"/>
    <property type="match status" value="1"/>
</dbReference>
<dbReference type="Gene3D" id="3.90.550.10">
    <property type="entry name" value="Spore Coat Polysaccharide Biosynthesis Protein SpsA, Chain A"/>
    <property type="match status" value="1"/>
</dbReference>
<dbReference type="Proteomes" id="UP000294419">
    <property type="component" value="Chromosome"/>
</dbReference>
<dbReference type="CDD" id="cd00761">
    <property type="entry name" value="Glyco_tranf_GTA_type"/>
    <property type="match status" value="1"/>
</dbReference>
<keyword evidence="2" id="KW-0808">Transferase</keyword>
<dbReference type="EC" id="2.4.-.-" evidence="2"/>